<evidence type="ECO:0000256" key="5">
    <source>
        <dbReference type="SAM" id="MobiDB-lite"/>
    </source>
</evidence>
<comment type="similarity">
    <text evidence="1 4">Belongs to the universal ribosomal protein uL23 family.</text>
</comment>
<dbReference type="AlphaFoldDB" id="A0A0G1YV45"/>
<dbReference type="SUPFAM" id="SSF54189">
    <property type="entry name" value="Ribosomal proteins S24e, L23 and L15e"/>
    <property type="match status" value="1"/>
</dbReference>
<comment type="caution">
    <text evidence="6">The sequence shown here is derived from an EMBL/GenBank/DDBJ whole genome shotgun (WGS) entry which is preliminary data.</text>
</comment>
<protein>
    <recommendedName>
        <fullName evidence="4">Large ribosomal subunit protein uL23</fullName>
    </recommendedName>
</protein>
<dbReference type="GO" id="GO:1990904">
    <property type="term" value="C:ribonucleoprotein complex"/>
    <property type="evidence" value="ECO:0007669"/>
    <property type="project" value="UniProtKB-KW"/>
</dbReference>
<accession>A0A0G1YV45</accession>
<feature type="compositionally biased region" description="Low complexity" evidence="5">
    <location>
        <begin position="24"/>
        <end position="37"/>
    </location>
</feature>
<dbReference type="EMBL" id="LCSD01000014">
    <property type="protein sequence ID" value="KKW47333.1"/>
    <property type="molecule type" value="Genomic_DNA"/>
</dbReference>
<dbReference type="Proteomes" id="UP000034789">
    <property type="component" value="Unassembled WGS sequence"/>
</dbReference>
<dbReference type="Pfam" id="PF00276">
    <property type="entry name" value="Ribosomal_L23"/>
    <property type="match status" value="1"/>
</dbReference>
<dbReference type="GO" id="GO:0006412">
    <property type="term" value="P:translation"/>
    <property type="evidence" value="ECO:0007669"/>
    <property type="project" value="UniProtKB-UniRule"/>
</dbReference>
<evidence type="ECO:0000256" key="1">
    <source>
        <dbReference type="ARBA" id="ARBA00006700"/>
    </source>
</evidence>
<keyword evidence="2 4" id="KW-0689">Ribosomal protein</keyword>
<proteinExistence type="inferred from homology"/>
<dbReference type="GO" id="GO:0019843">
    <property type="term" value="F:rRNA binding"/>
    <property type="evidence" value="ECO:0007669"/>
    <property type="project" value="UniProtKB-UniRule"/>
</dbReference>
<sequence length="133" mass="14212">MALFGLKKDKKVPGVSPPRKESDAQAATRAASIPAAAHGGGDVAHVLRSPRITEKASAHMSEGVYTFDVALDATKRSVSQAIAAAYGVRPRMVRIVAVRRKTRRSSRTGQYGMSRGGKKAYVYLKRGDSITIG</sequence>
<evidence type="ECO:0000313" key="7">
    <source>
        <dbReference type="Proteomes" id="UP000034789"/>
    </source>
</evidence>
<keyword evidence="4" id="KW-0694">RNA-binding</keyword>
<comment type="function">
    <text evidence="4">One of the early assembly proteins it binds 23S rRNA. One of the proteins that surrounds the polypeptide exit tunnel on the outside of the ribosome. Forms the main docking site for trigger factor binding to the ribosome.</text>
</comment>
<dbReference type="Gene3D" id="3.30.70.330">
    <property type="match status" value="1"/>
</dbReference>
<gene>
    <name evidence="4" type="primary">rplW</name>
    <name evidence="6" type="ORF">UY98_C0014G0006</name>
</gene>
<dbReference type="GO" id="GO:0003735">
    <property type="term" value="F:structural constituent of ribosome"/>
    <property type="evidence" value="ECO:0007669"/>
    <property type="project" value="InterPro"/>
</dbReference>
<evidence type="ECO:0000256" key="2">
    <source>
        <dbReference type="ARBA" id="ARBA00022980"/>
    </source>
</evidence>
<dbReference type="HAMAP" id="MF_01369_B">
    <property type="entry name" value="Ribosomal_uL23_B"/>
    <property type="match status" value="1"/>
</dbReference>
<comment type="subunit">
    <text evidence="4">Part of the 50S ribosomal subunit. Contacts protein L29, and trigger factor when it is bound to the ribosome.</text>
</comment>
<evidence type="ECO:0000256" key="4">
    <source>
        <dbReference type="HAMAP-Rule" id="MF_01369"/>
    </source>
</evidence>
<name>A0A0G1YV45_9BACT</name>
<keyword evidence="4" id="KW-0699">rRNA-binding</keyword>
<dbReference type="InterPro" id="IPR013025">
    <property type="entry name" value="Ribosomal_uL23-like"/>
</dbReference>
<organism evidence="6 7">
    <name type="scientific">Candidatus Kaiserbacteria bacterium GW2011_GWA2_58_9</name>
    <dbReference type="NCBI Taxonomy" id="1618672"/>
    <lineage>
        <taxon>Bacteria</taxon>
        <taxon>Candidatus Kaiseribacteriota</taxon>
    </lineage>
</organism>
<dbReference type="GO" id="GO:0005840">
    <property type="term" value="C:ribosome"/>
    <property type="evidence" value="ECO:0007669"/>
    <property type="project" value="UniProtKB-KW"/>
</dbReference>
<evidence type="ECO:0000313" key="6">
    <source>
        <dbReference type="EMBL" id="KKW47333.1"/>
    </source>
</evidence>
<dbReference type="InterPro" id="IPR012678">
    <property type="entry name" value="Ribosomal_uL23/eL15/eS24_sf"/>
</dbReference>
<evidence type="ECO:0000256" key="3">
    <source>
        <dbReference type="ARBA" id="ARBA00023274"/>
    </source>
</evidence>
<dbReference type="InterPro" id="IPR012677">
    <property type="entry name" value="Nucleotide-bd_a/b_plait_sf"/>
</dbReference>
<reference evidence="6 7" key="1">
    <citation type="journal article" date="2015" name="Nature">
        <title>rRNA introns, odd ribosomes, and small enigmatic genomes across a large radiation of phyla.</title>
        <authorList>
            <person name="Brown C.T."/>
            <person name="Hug L.A."/>
            <person name="Thomas B.C."/>
            <person name="Sharon I."/>
            <person name="Castelle C.J."/>
            <person name="Singh A."/>
            <person name="Wilkins M.J."/>
            <person name="Williams K.H."/>
            <person name="Banfield J.F."/>
        </authorList>
    </citation>
    <scope>NUCLEOTIDE SEQUENCE [LARGE SCALE GENOMIC DNA]</scope>
</reference>
<feature type="region of interest" description="Disordered" evidence="5">
    <location>
        <begin position="1"/>
        <end position="42"/>
    </location>
</feature>
<keyword evidence="3 4" id="KW-0687">Ribonucleoprotein</keyword>